<evidence type="ECO:0000256" key="8">
    <source>
        <dbReference type="ARBA" id="ARBA00023242"/>
    </source>
</evidence>
<keyword evidence="8" id="KW-0539">Nucleus</keyword>
<evidence type="ECO:0000256" key="1">
    <source>
        <dbReference type="ARBA" id="ARBA00004123"/>
    </source>
</evidence>
<keyword evidence="7" id="KW-0804">Transcription</keyword>
<reference evidence="13" key="1">
    <citation type="submission" date="2025-08" db="UniProtKB">
        <authorList>
            <consortium name="RefSeq"/>
        </authorList>
    </citation>
    <scope>IDENTIFICATION</scope>
    <source>
        <tissue evidence="13">Muscle</tissue>
    </source>
</reference>
<dbReference type="Gene3D" id="3.30.160.60">
    <property type="entry name" value="Classic Zinc Finger"/>
    <property type="match status" value="2"/>
</dbReference>
<name>A0ABM1C3K9_LIMPO</name>
<dbReference type="Pfam" id="PF00096">
    <property type="entry name" value="zf-C2H2"/>
    <property type="match status" value="2"/>
</dbReference>
<dbReference type="InterPro" id="IPR013087">
    <property type="entry name" value="Znf_C2H2_type"/>
</dbReference>
<protein>
    <submittedName>
        <fullName evidence="13">Protein odd-skipped-related 2-like</fullName>
    </submittedName>
</protein>
<gene>
    <name evidence="13" type="primary">LOC106477547</name>
</gene>
<evidence type="ECO:0000256" key="4">
    <source>
        <dbReference type="ARBA" id="ARBA00022771"/>
    </source>
</evidence>
<proteinExistence type="predicted"/>
<evidence type="ECO:0000259" key="11">
    <source>
        <dbReference type="PROSITE" id="PS50157"/>
    </source>
</evidence>
<keyword evidence="2" id="KW-0479">Metal-binding</keyword>
<feature type="domain" description="C2H2-type" evidence="11">
    <location>
        <begin position="217"/>
        <end position="235"/>
    </location>
</feature>
<evidence type="ECO:0000256" key="7">
    <source>
        <dbReference type="ARBA" id="ARBA00023163"/>
    </source>
</evidence>
<keyword evidence="6" id="KW-0805">Transcription regulation</keyword>
<organism evidence="12 13">
    <name type="scientific">Limulus polyphemus</name>
    <name type="common">Atlantic horseshoe crab</name>
    <dbReference type="NCBI Taxonomy" id="6850"/>
    <lineage>
        <taxon>Eukaryota</taxon>
        <taxon>Metazoa</taxon>
        <taxon>Ecdysozoa</taxon>
        <taxon>Arthropoda</taxon>
        <taxon>Chelicerata</taxon>
        <taxon>Merostomata</taxon>
        <taxon>Xiphosura</taxon>
        <taxon>Limulidae</taxon>
        <taxon>Limulus</taxon>
    </lineage>
</organism>
<evidence type="ECO:0000256" key="2">
    <source>
        <dbReference type="ARBA" id="ARBA00022723"/>
    </source>
</evidence>
<sequence length="235" mass="26130">DRHDGEQLLPTPPLTPTSHSESTLSYPLASFVSPNSVLLPPISPLPLPVVARSTYSAFLPAGCCGHTPSCSPYPPRTANMLDVQNTSTKKTKRFDFAHLAESVTFQDKPEPVTSNSGAPVTPTATPHVALSNFSGDPGHRFPFSGDSGHPFPFIFSPIYPSTIRPGFFGKTNDGTMLDRQVSSRPKKEFICKYCERRFTKSYNLLIHVRTHTDERPYTCDICQKAFRRQDHLRDH</sequence>
<dbReference type="PANTHER" id="PTHR14196">
    <property type="entry name" value="ODD-SKIPPED - RELATED"/>
    <property type="match status" value="1"/>
</dbReference>
<keyword evidence="5" id="KW-0862">Zinc</keyword>
<feature type="domain" description="C2H2-type" evidence="11">
    <location>
        <begin position="189"/>
        <end position="216"/>
    </location>
</feature>
<feature type="non-terminal residue" evidence="13">
    <location>
        <position position="235"/>
    </location>
</feature>
<dbReference type="InterPro" id="IPR050717">
    <property type="entry name" value="C2H2-ZF_Transcription_Reg"/>
</dbReference>
<evidence type="ECO:0000256" key="9">
    <source>
        <dbReference type="PROSITE-ProRule" id="PRU00042"/>
    </source>
</evidence>
<dbReference type="SMART" id="SM00355">
    <property type="entry name" value="ZnF_C2H2"/>
    <property type="match status" value="2"/>
</dbReference>
<dbReference type="Proteomes" id="UP000694941">
    <property type="component" value="Unplaced"/>
</dbReference>
<evidence type="ECO:0000313" key="12">
    <source>
        <dbReference type="Proteomes" id="UP000694941"/>
    </source>
</evidence>
<dbReference type="SUPFAM" id="SSF57667">
    <property type="entry name" value="beta-beta-alpha zinc fingers"/>
    <property type="match status" value="1"/>
</dbReference>
<evidence type="ECO:0000256" key="6">
    <source>
        <dbReference type="ARBA" id="ARBA00023015"/>
    </source>
</evidence>
<keyword evidence="4 9" id="KW-0863">Zinc-finger</keyword>
<dbReference type="PROSITE" id="PS00028">
    <property type="entry name" value="ZINC_FINGER_C2H2_1"/>
    <property type="match status" value="1"/>
</dbReference>
<dbReference type="InterPro" id="IPR036236">
    <property type="entry name" value="Znf_C2H2_sf"/>
</dbReference>
<evidence type="ECO:0000313" key="13">
    <source>
        <dbReference type="RefSeq" id="XP_013793550.1"/>
    </source>
</evidence>
<dbReference type="RefSeq" id="XP_013793550.1">
    <property type="nucleotide sequence ID" value="XM_013938096.1"/>
</dbReference>
<keyword evidence="3" id="KW-0677">Repeat</keyword>
<evidence type="ECO:0000256" key="10">
    <source>
        <dbReference type="SAM" id="MobiDB-lite"/>
    </source>
</evidence>
<accession>A0ABM1C3K9</accession>
<evidence type="ECO:0000256" key="3">
    <source>
        <dbReference type="ARBA" id="ARBA00022737"/>
    </source>
</evidence>
<dbReference type="PROSITE" id="PS50157">
    <property type="entry name" value="ZINC_FINGER_C2H2_2"/>
    <property type="match status" value="2"/>
</dbReference>
<dbReference type="GeneID" id="106477547"/>
<dbReference type="PANTHER" id="PTHR14196:SF0">
    <property type="entry name" value="PROTEIN BOWEL"/>
    <property type="match status" value="1"/>
</dbReference>
<feature type="non-terminal residue" evidence="13">
    <location>
        <position position="1"/>
    </location>
</feature>
<comment type="subcellular location">
    <subcellularLocation>
        <location evidence="1">Nucleus</location>
    </subcellularLocation>
</comment>
<keyword evidence="12" id="KW-1185">Reference proteome</keyword>
<evidence type="ECO:0000256" key="5">
    <source>
        <dbReference type="ARBA" id="ARBA00022833"/>
    </source>
</evidence>
<feature type="region of interest" description="Disordered" evidence="10">
    <location>
        <begin position="1"/>
        <end position="22"/>
    </location>
</feature>